<keyword evidence="2" id="KW-1185">Reference proteome</keyword>
<gene>
    <name evidence="1" type="ORF">FRUB_06161</name>
</gene>
<evidence type="ECO:0000313" key="2">
    <source>
        <dbReference type="Proteomes" id="UP000214646"/>
    </source>
</evidence>
<protein>
    <submittedName>
        <fullName evidence="1">Alkanesulfonate monooxygenase</fullName>
    </submittedName>
</protein>
<dbReference type="Gene3D" id="3.20.20.30">
    <property type="entry name" value="Luciferase-like domain"/>
    <property type="match status" value="1"/>
</dbReference>
<comment type="caution">
    <text evidence="1">The sequence shown here is derived from an EMBL/GenBank/DDBJ whole genome shotgun (WGS) entry which is preliminary data.</text>
</comment>
<reference evidence="2" key="1">
    <citation type="submission" date="2017-06" db="EMBL/GenBank/DDBJ databases">
        <title>Genome analysis of Fimbriiglobus ruber SP5, the first member of the order Planctomycetales with confirmed chitinolytic capability.</title>
        <authorList>
            <person name="Ravin N.V."/>
            <person name="Rakitin A.L."/>
            <person name="Ivanova A.A."/>
            <person name="Beletsky A.V."/>
            <person name="Kulichevskaya I.S."/>
            <person name="Mardanov A.V."/>
            <person name="Dedysh S.N."/>
        </authorList>
    </citation>
    <scope>NUCLEOTIDE SEQUENCE [LARGE SCALE GENOMIC DNA]</scope>
    <source>
        <strain evidence="2">SP5</strain>
    </source>
</reference>
<accession>A0A225DPE7</accession>
<evidence type="ECO:0000313" key="1">
    <source>
        <dbReference type="EMBL" id="OWK39079.1"/>
    </source>
</evidence>
<dbReference type="AlphaFoldDB" id="A0A225DPE7"/>
<sequence>MVGDGPTVAALMREYAAHGIDTFILSGYPHLDEAYRVAEHVFPLLPRGDTPEPRPARAIVGEVVANGAVAVPAGAKG</sequence>
<dbReference type="SUPFAM" id="SSF51679">
    <property type="entry name" value="Bacterial luciferase-like"/>
    <property type="match status" value="1"/>
</dbReference>
<organism evidence="1 2">
    <name type="scientific">Fimbriiglobus ruber</name>
    <dbReference type="NCBI Taxonomy" id="1908690"/>
    <lineage>
        <taxon>Bacteria</taxon>
        <taxon>Pseudomonadati</taxon>
        <taxon>Planctomycetota</taxon>
        <taxon>Planctomycetia</taxon>
        <taxon>Gemmatales</taxon>
        <taxon>Gemmataceae</taxon>
        <taxon>Fimbriiglobus</taxon>
    </lineage>
</organism>
<dbReference type="GO" id="GO:0004497">
    <property type="term" value="F:monooxygenase activity"/>
    <property type="evidence" value="ECO:0007669"/>
    <property type="project" value="UniProtKB-KW"/>
</dbReference>
<dbReference type="EMBL" id="NIDE01000011">
    <property type="protein sequence ID" value="OWK39079.1"/>
    <property type="molecule type" value="Genomic_DNA"/>
</dbReference>
<dbReference type="Proteomes" id="UP000214646">
    <property type="component" value="Unassembled WGS sequence"/>
</dbReference>
<proteinExistence type="predicted"/>
<name>A0A225DPE7_9BACT</name>
<dbReference type="GO" id="GO:0016705">
    <property type="term" value="F:oxidoreductase activity, acting on paired donors, with incorporation or reduction of molecular oxygen"/>
    <property type="evidence" value="ECO:0007669"/>
    <property type="project" value="InterPro"/>
</dbReference>
<keyword evidence="1" id="KW-0503">Monooxygenase</keyword>
<keyword evidence="1" id="KW-0560">Oxidoreductase</keyword>
<dbReference type="InterPro" id="IPR036661">
    <property type="entry name" value="Luciferase-like_sf"/>
</dbReference>